<dbReference type="InterPro" id="IPR051210">
    <property type="entry name" value="Ub_ligase/GEF_domain"/>
</dbReference>
<keyword evidence="1" id="KW-0677">Repeat</keyword>
<proteinExistence type="predicted"/>
<evidence type="ECO:0000313" key="4">
    <source>
        <dbReference type="Ensembl" id="ENSCSEP00000011664.1"/>
    </source>
</evidence>
<protein>
    <recommendedName>
        <fullName evidence="3">RCC1-like domain-containing protein</fullName>
    </recommendedName>
</protein>
<feature type="repeat" description="RCC1" evidence="2">
    <location>
        <begin position="138"/>
        <end position="180"/>
    </location>
</feature>
<reference evidence="4 5" key="1">
    <citation type="journal article" date="2014" name="Nat. Genet.">
        <title>Whole-genome sequence of a flatfish provides insights into ZW sex chromosome evolution and adaptation to a benthic lifestyle.</title>
        <authorList>
            <person name="Chen S."/>
            <person name="Zhang G."/>
            <person name="Shao C."/>
            <person name="Huang Q."/>
            <person name="Liu G."/>
            <person name="Zhang P."/>
            <person name="Song W."/>
            <person name="An N."/>
            <person name="Chalopin D."/>
            <person name="Volff J.N."/>
            <person name="Hong Y."/>
            <person name="Li Q."/>
            <person name="Sha Z."/>
            <person name="Zhou H."/>
            <person name="Xie M."/>
            <person name="Yu Q."/>
            <person name="Liu Y."/>
            <person name="Xiang H."/>
            <person name="Wang N."/>
            <person name="Wu K."/>
            <person name="Yang C."/>
            <person name="Zhou Q."/>
            <person name="Liao X."/>
            <person name="Yang L."/>
            <person name="Hu Q."/>
            <person name="Zhang J."/>
            <person name="Meng L."/>
            <person name="Jin L."/>
            <person name="Tian Y."/>
            <person name="Lian J."/>
            <person name="Yang J."/>
            <person name="Miao G."/>
            <person name="Liu S."/>
            <person name="Liang Z."/>
            <person name="Yan F."/>
            <person name="Li Y."/>
            <person name="Sun B."/>
            <person name="Zhang H."/>
            <person name="Zhang J."/>
            <person name="Zhu Y."/>
            <person name="Du M."/>
            <person name="Zhao Y."/>
            <person name="Schartl M."/>
            <person name="Tang Q."/>
            <person name="Wang J."/>
        </authorList>
    </citation>
    <scope>NUCLEOTIDE SEQUENCE</scope>
</reference>
<dbReference type="Gene3D" id="2.130.10.30">
    <property type="entry name" value="Regulator of chromosome condensation 1/beta-lactamase-inhibitor protein II"/>
    <property type="match status" value="1"/>
</dbReference>
<dbReference type="InterPro" id="IPR058923">
    <property type="entry name" value="RCC1-like_dom"/>
</dbReference>
<evidence type="ECO:0000256" key="2">
    <source>
        <dbReference type="PROSITE-ProRule" id="PRU00235"/>
    </source>
</evidence>
<dbReference type="InterPro" id="IPR009091">
    <property type="entry name" value="RCC1/BLIP-II"/>
</dbReference>
<evidence type="ECO:0000259" key="3">
    <source>
        <dbReference type="Pfam" id="PF25390"/>
    </source>
</evidence>
<dbReference type="SUPFAM" id="SSF50985">
    <property type="entry name" value="RCC1/BLIP-II"/>
    <property type="match status" value="1"/>
</dbReference>
<accession>A0A3P8VBT7</accession>
<dbReference type="PANTHER" id="PTHR22870:SF398">
    <property type="entry name" value="E3 UBIQUITIN-PROTEIN LIGASE HERC2"/>
    <property type="match status" value="1"/>
</dbReference>
<evidence type="ECO:0000256" key="1">
    <source>
        <dbReference type="ARBA" id="ARBA00022737"/>
    </source>
</evidence>
<organism evidence="4 5">
    <name type="scientific">Cynoglossus semilaevis</name>
    <name type="common">Tongue sole</name>
    <dbReference type="NCBI Taxonomy" id="244447"/>
    <lineage>
        <taxon>Eukaryota</taxon>
        <taxon>Metazoa</taxon>
        <taxon>Chordata</taxon>
        <taxon>Craniata</taxon>
        <taxon>Vertebrata</taxon>
        <taxon>Euteleostomi</taxon>
        <taxon>Actinopterygii</taxon>
        <taxon>Neopterygii</taxon>
        <taxon>Teleostei</taxon>
        <taxon>Neoteleostei</taxon>
        <taxon>Acanthomorphata</taxon>
        <taxon>Carangaria</taxon>
        <taxon>Pleuronectiformes</taxon>
        <taxon>Pleuronectoidei</taxon>
        <taxon>Cynoglossidae</taxon>
        <taxon>Cynoglossinae</taxon>
        <taxon>Cynoglossus</taxon>
    </lineage>
</organism>
<dbReference type="PROSITE" id="PS50012">
    <property type="entry name" value="RCC1_3"/>
    <property type="match status" value="3"/>
</dbReference>
<dbReference type="InterPro" id="IPR000408">
    <property type="entry name" value="Reg_chr_condens"/>
</dbReference>
<dbReference type="GeneTree" id="ENSGT00940000154975"/>
<dbReference type="PRINTS" id="PR00633">
    <property type="entry name" value="RCCNDNSATION"/>
</dbReference>
<sequence>QGSTHLGSCGTTMSSVHITALSNFVVKKVAVHSGGRHAMALTVDGKVFSWGEGDDGKLGHFSRITSSLSSYIACGSSHSAAITSSGELYSWGLGEYGRLGHGDNTTQLRPKLVPSLRGVEVVDIAAGGAHSACVTASGELFTWGKGRYGRLGHGDSEDQLKPKLVSVECGSQFSVALTKSGAVYTWYELPVVSFINFAD</sequence>
<dbReference type="Ensembl" id="ENSCSET00000011804.1">
    <property type="protein sequence ID" value="ENSCSEP00000011664.1"/>
    <property type="gene ID" value="ENSCSEG00000007508.1"/>
</dbReference>
<evidence type="ECO:0000313" key="5">
    <source>
        <dbReference type="Proteomes" id="UP000265120"/>
    </source>
</evidence>
<reference evidence="4" key="2">
    <citation type="submission" date="2025-08" db="UniProtKB">
        <authorList>
            <consortium name="Ensembl"/>
        </authorList>
    </citation>
    <scope>IDENTIFICATION</scope>
</reference>
<name>A0A3P8VBT7_CYNSE</name>
<dbReference type="PROSITE" id="PS00626">
    <property type="entry name" value="RCC1_2"/>
    <property type="match status" value="1"/>
</dbReference>
<reference evidence="4" key="3">
    <citation type="submission" date="2025-09" db="UniProtKB">
        <authorList>
            <consortium name="Ensembl"/>
        </authorList>
    </citation>
    <scope>IDENTIFICATION</scope>
</reference>
<dbReference type="Pfam" id="PF25390">
    <property type="entry name" value="WD40_RLD"/>
    <property type="match status" value="1"/>
</dbReference>
<feature type="domain" description="RCC1-like" evidence="3">
    <location>
        <begin position="22"/>
        <end position="186"/>
    </location>
</feature>
<feature type="repeat" description="RCC1" evidence="2">
    <location>
        <begin position="45"/>
        <end position="85"/>
    </location>
</feature>
<dbReference type="Proteomes" id="UP000265120">
    <property type="component" value="Chromosome 2"/>
</dbReference>
<dbReference type="PANTHER" id="PTHR22870">
    <property type="entry name" value="REGULATOR OF CHROMOSOME CONDENSATION"/>
    <property type="match status" value="1"/>
</dbReference>
<feature type="repeat" description="RCC1" evidence="2">
    <location>
        <begin position="86"/>
        <end position="137"/>
    </location>
</feature>
<dbReference type="AlphaFoldDB" id="A0A3P8VBT7"/>
<keyword evidence="5" id="KW-1185">Reference proteome</keyword>